<keyword evidence="1" id="KW-0472">Membrane</keyword>
<feature type="transmembrane region" description="Helical" evidence="1">
    <location>
        <begin position="34"/>
        <end position="52"/>
    </location>
</feature>
<protein>
    <submittedName>
        <fullName evidence="2">Uncharacterized protein</fullName>
    </submittedName>
</protein>
<dbReference type="EMBL" id="JACHXW010000016">
    <property type="protein sequence ID" value="MBB3154408.1"/>
    <property type="molecule type" value="Genomic_DNA"/>
</dbReference>
<organism evidence="2 3">
    <name type="scientific">Paenibacillus endophyticus</name>
    <dbReference type="NCBI Taxonomy" id="1294268"/>
    <lineage>
        <taxon>Bacteria</taxon>
        <taxon>Bacillati</taxon>
        <taxon>Bacillota</taxon>
        <taxon>Bacilli</taxon>
        <taxon>Bacillales</taxon>
        <taxon>Paenibacillaceae</taxon>
        <taxon>Paenibacillus</taxon>
    </lineage>
</organism>
<accession>A0A7W5CB19</accession>
<dbReference type="InterPro" id="IPR014617">
    <property type="entry name" value="YphA_Bacsu"/>
</dbReference>
<feature type="transmembrane region" description="Helical" evidence="1">
    <location>
        <begin position="6"/>
        <end position="22"/>
    </location>
</feature>
<keyword evidence="1" id="KW-0812">Transmembrane</keyword>
<sequence>MNPGFKAIWIILIIIILMATGWKAYVAPDISRRMMVAAVISMVIALVSSLWLLPFHIFGIEIQAGVCILLFLAVLSLYNNGTESWGHMTYLLVCMLMITVIWGFVRKMYSYDPVFYWINPNWDAPLLAGLFCGAFASKAKQQFAMIAGGAILGEIFNAFLQAGGYMGYIGELRWWDSFWIAFAAARIFSILLKAIRAASMKLQELLWQIRGGRSS</sequence>
<name>A0A7W5CB19_9BACL</name>
<keyword evidence="3" id="KW-1185">Reference proteome</keyword>
<dbReference type="AlphaFoldDB" id="A0A7W5CB19"/>
<reference evidence="2 3" key="1">
    <citation type="submission" date="2020-08" db="EMBL/GenBank/DDBJ databases">
        <title>Genomic Encyclopedia of Type Strains, Phase III (KMG-III): the genomes of soil and plant-associated and newly described type strains.</title>
        <authorList>
            <person name="Whitman W."/>
        </authorList>
    </citation>
    <scope>NUCLEOTIDE SEQUENCE [LARGE SCALE GENOMIC DNA]</scope>
    <source>
        <strain evidence="2 3">CECT 8234</strain>
    </source>
</reference>
<feature type="transmembrane region" description="Helical" evidence="1">
    <location>
        <begin position="115"/>
        <end position="136"/>
    </location>
</feature>
<dbReference type="Proteomes" id="UP000518605">
    <property type="component" value="Unassembled WGS sequence"/>
</dbReference>
<feature type="transmembrane region" description="Helical" evidence="1">
    <location>
        <begin position="58"/>
        <end position="78"/>
    </location>
</feature>
<keyword evidence="1" id="KW-1133">Transmembrane helix</keyword>
<feature type="transmembrane region" description="Helical" evidence="1">
    <location>
        <begin position="143"/>
        <end position="166"/>
    </location>
</feature>
<feature type="transmembrane region" description="Helical" evidence="1">
    <location>
        <begin position="90"/>
        <end position="109"/>
    </location>
</feature>
<comment type="caution">
    <text evidence="2">The sequence shown here is derived from an EMBL/GenBank/DDBJ whole genome shotgun (WGS) entry which is preliminary data.</text>
</comment>
<evidence type="ECO:0000313" key="2">
    <source>
        <dbReference type="EMBL" id="MBB3154408.1"/>
    </source>
</evidence>
<dbReference type="Pfam" id="PF24124">
    <property type="entry name" value="YphA"/>
    <property type="match status" value="1"/>
</dbReference>
<gene>
    <name evidence="2" type="ORF">FHS16_004490</name>
</gene>
<dbReference type="RefSeq" id="WP_183567811.1">
    <property type="nucleotide sequence ID" value="NZ_CBCSLB010000025.1"/>
</dbReference>
<proteinExistence type="predicted"/>
<feature type="transmembrane region" description="Helical" evidence="1">
    <location>
        <begin position="178"/>
        <end position="195"/>
    </location>
</feature>
<evidence type="ECO:0000256" key="1">
    <source>
        <dbReference type="SAM" id="Phobius"/>
    </source>
</evidence>
<evidence type="ECO:0000313" key="3">
    <source>
        <dbReference type="Proteomes" id="UP000518605"/>
    </source>
</evidence>